<dbReference type="PANTHER" id="PTHR43130:SF3">
    <property type="entry name" value="HTH-TYPE TRANSCRIPTIONAL REGULATOR RV1931C"/>
    <property type="match status" value="1"/>
</dbReference>
<keyword evidence="1" id="KW-0472">Membrane</keyword>
<evidence type="ECO:0000313" key="2">
    <source>
        <dbReference type="EMBL" id="KAF2195907.1"/>
    </source>
</evidence>
<evidence type="ECO:0000313" key="3">
    <source>
        <dbReference type="Proteomes" id="UP000800200"/>
    </source>
</evidence>
<dbReference type="OrthoDB" id="543156at2759"/>
<proteinExistence type="predicted"/>
<accession>A0A6A6EUV3</accession>
<keyword evidence="1" id="KW-0812">Transmembrane</keyword>
<gene>
    <name evidence="2" type="ORF">K469DRAFT_544038</name>
</gene>
<sequence length="264" mass="28693">MSQHLGNQDKKYFNVAILIFHGVDILDFAGPLEILSHVSHNQNPEAPDRVYRFTIIGREQTIQAAGCLSVKADRLIKYFLEPEQPNGTKEVVEYLSKFDILIVPGGPPNVIIPLLEKDSPEMRLVRSFASVPCKHGQLAQQCNTTDFVPTAAHPRLILSICVGAFFLGSLGLLAGIPCTTHHRALKTLAHLCGSSQPSCIVEKRYVDGGLCTSDLAQPGALKIVTAGGISSGLDATLWVVANQVGGDMAKFVSRVMEYNGKWEE</sequence>
<evidence type="ECO:0000256" key="1">
    <source>
        <dbReference type="SAM" id="Phobius"/>
    </source>
</evidence>
<dbReference type="SUPFAM" id="SSF52317">
    <property type="entry name" value="Class I glutamine amidotransferase-like"/>
    <property type="match status" value="1"/>
</dbReference>
<keyword evidence="2" id="KW-0808">Transferase</keyword>
<protein>
    <submittedName>
        <fullName evidence="2">Class I glutamine amidotransferase-like protein</fullName>
    </submittedName>
</protein>
<dbReference type="AlphaFoldDB" id="A0A6A6EUV3"/>
<dbReference type="GO" id="GO:0016740">
    <property type="term" value="F:transferase activity"/>
    <property type="evidence" value="ECO:0007669"/>
    <property type="project" value="UniProtKB-KW"/>
</dbReference>
<dbReference type="InterPro" id="IPR029062">
    <property type="entry name" value="Class_I_gatase-like"/>
</dbReference>
<dbReference type="PANTHER" id="PTHR43130">
    <property type="entry name" value="ARAC-FAMILY TRANSCRIPTIONAL REGULATOR"/>
    <property type="match status" value="1"/>
</dbReference>
<name>A0A6A6EUV3_9PEZI</name>
<keyword evidence="3" id="KW-1185">Reference proteome</keyword>
<organism evidence="2 3">
    <name type="scientific">Zopfia rhizophila CBS 207.26</name>
    <dbReference type="NCBI Taxonomy" id="1314779"/>
    <lineage>
        <taxon>Eukaryota</taxon>
        <taxon>Fungi</taxon>
        <taxon>Dikarya</taxon>
        <taxon>Ascomycota</taxon>
        <taxon>Pezizomycotina</taxon>
        <taxon>Dothideomycetes</taxon>
        <taxon>Dothideomycetes incertae sedis</taxon>
        <taxon>Zopfiaceae</taxon>
        <taxon>Zopfia</taxon>
    </lineage>
</organism>
<dbReference type="InterPro" id="IPR052158">
    <property type="entry name" value="INH-QAR"/>
</dbReference>
<feature type="transmembrane region" description="Helical" evidence="1">
    <location>
        <begin position="12"/>
        <end position="30"/>
    </location>
</feature>
<keyword evidence="2" id="KW-0315">Glutamine amidotransferase</keyword>
<dbReference type="Proteomes" id="UP000800200">
    <property type="component" value="Unassembled WGS sequence"/>
</dbReference>
<keyword evidence="1" id="KW-1133">Transmembrane helix</keyword>
<reference evidence="2" key="1">
    <citation type="journal article" date="2020" name="Stud. Mycol.">
        <title>101 Dothideomycetes genomes: a test case for predicting lifestyles and emergence of pathogens.</title>
        <authorList>
            <person name="Haridas S."/>
            <person name="Albert R."/>
            <person name="Binder M."/>
            <person name="Bloem J."/>
            <person name="Labutti K."/>
            <person name="Salamov A."/>
            <person name="Andreopoulos B."/>
            <person name="Baker S."/>
            <person name="Barry K."/>
            <person name="Bills G."/>
            <person name="Bluhm B."/>
            <person name="Cannon C."/>
            <person name="Castanera R."/>
            <person name="Culley D."/>
            <person name="Daum C."/>
            <person name="Ezra D."/>
            <person name="Gonzalez J."/>
            <person name="Henrissat B."/>
            <person name="Kuo A."/>
            <person name="Liang C."/>
            <person name="Lipzen A."/>
            <person name="Lutzoni F."/>
            <person name="Magnuson J."/>
            <person name="Mondo S."/>
            <person name="Nolan M."/>
            <person name="Ohm R."/>
            <person name="Pangilinan J."/>
            <person name="Park H.-J."/>
            <person name="Ramirez L."/>
            <person name="Alfaro M."/>
            <person name="Sun H."/>
            <person name="Tritt A."/>
            <person name="Yoshinaga Y."/>
            <person name="Zwiers L.-H."/>
            <person name="Turgeon B."/>
            <person name="Goodwin S."/>
            <person name="Spatafora J."/>
            <person name="Crous P."/>
            <person name="Grigoriev I."/>
        </authorList>
    </citation>
    <scope>NUCLEOTIDE SEQUENCE</scope>
    <source>
        <strain evidence="2">CBS 207.26</strain>
    </source>
</reference>
<feature type="transmembrane region" description="Helical" evidence="1">
    <location>
        <begin position="156"/>
        <end position="176"/>
    </location>
</feature>
<dbReference type="EMBL" id="ML994610">
    <property type="protein sequence ID" value="KAF2195907.1"/>
    <property type="molecule type" value="Genomic_DNA"/>
</dbReference>
<dbReference type="Gene3D" id="3.40.50.880">
    <property type="match status" value="1"/>
</dbReference>